<dbReference type="Proteomes" id="UP000823388">
    <property type="component" value="Chromosome 3K"/>
</dbReference>
<sequence>MASGAAAKFRMAIVAACILLVLLSMREPHVMATDDDACTIACRSPCTSFADGFCAGASGKLCPPAAALACRDMVFQVCANPCYDACIAGTIASCG</sequence>
<keyword evidence="3" id="KW-1185">Reference proteome</keyword>
<reference evidence="2" key="1">
    <citation type="submission" date="2020-05" db="EMBL/GenBank/DDBJ databases">
        <title>WGS assembly of Panicum virgatum.</title>
        <authorList>
            <person name="Lovell J.T."/>
            <person name="Jenkins J."/>
            <person name="Shu S."/>
            <person name="Juenger T.E."/>
            <person name="Schmutz J."/>
        </authorList>
    </citation>
    <scope>NUCLEOTIDE SEQUENCE</scope>
    <source>
        <strain evidence="2">AP13</strain>
    </source>
</reference>
<evidence type="ECO:0000313" key="2">
    <source>
        <dbReference type="EMBL" id="KAG2629367.1"/>
    </source>
</evidence>
<accession>A0A8T0V4R6</accession>
<comment type="caution">
    <text evidence="2">The sequence shown here is derived from an EMBL/GenBank/DDBJ whole genome shotgun (WGS) entry which is preliminary data.</text>
</comment>
<evidence type="ECO:0000313" key="3">
    <source>
        <dbReference type="Proteomes" id="UP000823388"/>
    </source>
</evidence>
<feature type="signal peptide" evidence="1">
    <location>
        <begin position="1"/>
        <end position="32"/>
    </location>
</feature>
<gene>
    <name evidence="2" type="ORF">PVAP13_3KG428500</name>
</gene>
<feature type="chain" id="PRO_5035936933" evidence="1">
    <location>
        <begin position="33"/>
        <end position="95"/>
    </location>
</feature>
<dbReference type="EMBL" id="CM029041">
    <property type="protein sequence ID" value="KAG2629367.1"/>
    <property type="molecule type" value="Genomic_DNA"/>
</dbReference>
<protein>
    <submittedName>
        <fullName evidence="2">Uncharacterized protein</fullName>
    </submittedName>
</protein>
<name>A0A8T0V4R6_PANVG</name>
<keyword evidence="1" id="KW-0732">Signal</keyword>
<organism evidence="2 3">
    <name type="scientific">Panicum virgatum</name>
    <name type="common">Blackwell switchgrass</name>
    <dbReference type="NCBI Taxonomy" id="38727"/>
    <lineage>
        <taxon>Eukaryota</taxon>
        <taxon>Viridiplantae</taxon>
        <taxon>Streptophyta</taxon>
        <taxon>Embryophyta</taxon>
        <taxon>Tracheophyta</taxon>
        <taxon>Spermatophyta</taxon>
        <taxon>Magnoliopsida</taxon>
        <taxon>Liliopsida</taxon>
        <taxon>Poales</taxon>
        <taxon>Poaceae</taxon>
        <taxon>PACMAD clade</taxon>
        <taxon>Panicoideae</taxon>
        <taxon>Panicodae</taxon>
        <taxon>Paniceae</taxon>
        <taxon>Panicinae</taxon>
        <taxon>Panicum</taxon>
        <taxon>Panicum sect. Hiantes</taxon>
    </lineage>
</organism>
<proteinExistence type="predicted"/>
<dbReference type="AlphaFoldDB" id="A0A8T0V4R6"/>
<evidence type="ECO:0000256" key="1">
    <source>
        <dbReference type="SAM" id="SignalP"/>
    </source>
</evidence>